<reference evidence="2" key="1">
    <citation type="journal article" date="2019" name="Int. J. Syst. Evol. Microbiol.">
        <title>The Global Catalogue of Microorganisms (GCM) 10K type strain sequencing project: providing services to taxonomists for standard genome sequencing and annotation.</title>
        <authorList>
            <consortium name="The Broad Institute Genomics Platform"/>
            <consortium name="The Broad Institute Genome Sequencing Center for Infectious Disease"/>
            <person name="Wu L."/>
            <person name="Ma J."/>
        </authorList>
    </citation>
    <scope>NUCLEOTIDE SEQUENCE [LARGE SCALE GENOMIC DNA]</scope>
    <source>
        <strain evidence="2">CGMCC 1.10106</strain>
    </source>
</reference>
<dbReference type="EMBL" id="BMDW01000012">
    <property type="protein sequence ID" value="GGA51511.1"/>
    <property type="molecule type" value="Genomic_DNA"/>
</dbReference>
<protein>
    <submittedName>
        <fullName evidence="1">Uncharacterized protein</fullName>
    </submittedName>
</protein>
<gene>
    <name evidence="1" type="ORF">GCM10011395_22360</name>
</gene>
<organism evidence="1 2">
    <name type="scientific">Sphingomonas psychrolutea</name>
    <dbReference type="NCBI Taxonomy" id="1259676"/>
    <lineage>
        <taxon>Bacteria</taxon>
        <taxon>Pseudomonadati</taxon>
        <taxon>Pseudomonadota</taxon>
        <taxon>Alphaproteobacteria</taxon>
        <taxon>Sphingomonadales</taxon>
        <taxon>Sphingomonadaceae</taxon>
        <taxon>Sphingomonas</taxon>
    </lineage>
</organism>
<evidence type="ECO:0000313" key="1">
    <source>
        <dbReference type="EMBL" id="GGA51511.1"/>
    </source>
</evidence>
<comment type="caution">
    <text evidence="1">The sequence shown here is derived from an EMBL/GenBank/DDBJ whole genome shotgun (WGS) entry which is preliminary data.</text>
</comment>
<dbReference type="Proteomes" id="UP000618591">
    <property type="component" value="Unassembled WGS sequence"/>
</dbReference>
<sequence>MISILLPEVDAARLMKQISAHTAAEFGADCEPSGYEIVVAVHPAFGAEAVLRLGAHVIPLGKATVE</sequence>
<keyword evidence="2" id="KW-1185">Reference proteome</keyword>
<accession>A0ABQ1GW17</accession>
<evidence type="ECO:0000313" key="2">
    <source>
        <dbReference type="Proteomes" id="UP000618591"/>
    </source>
</evidence>
<proteinExistence type="predicted"/>
<name>A0ABQ1GW17_9SPHN</name>
<dbReference type="RefSeq" id="WP_188447452.1">
    <property type="nucleotide sequence ID" value="NZ_BMDW01000012.1"/>
</dbReference>